<sequence length="398" mass="43838">MIDISDPAIYGAGDAVATWAQLRATRPVFWNQPAGGEGFWAIMTYAPALQVYRDAATFTSEGGMRVGADRAAVEAAAGRMLIVSDPPHHTSLRQALNPAFRPAAVRALATSMRRAVEPLIEENLTRETVEFVSEVAAIIPAAVICDLMGVPESDRPMMIALTSRAFGASVAGETTGRPADMLDRAEAHAEIFLYYDDLVEERRRHPGDDLVSTLVHSEIDGRRLTNEEVLLNCDGLVTGANETTRHAFVGGLLALIENPDQWRGLREGTLDVDTAVEEVLRYTSPAMHVKRVVTADVELGGQLVEAGQAVAVWNPSVNRDEQIFPDPERFDLARRPNRHLTLGHGPHNCLGGLLARQELRILLEVLRERVTTMELVGPVRRLYSNFIWGFEQLPVRLR</sequence>
<evidence type="ECO:0000256" key="8">
    <source>
        <dbReference type="ARBA" id="ARBA00023194"/>
    </source>
</evidence>
<dbReference type="Proteomes" id="UP000306145">
    <property type="component" value="Unassembled WGS sequence"/>
</dbReference>
<evidence type="ECO:0000313" key="11">
    <source>
        <dbReference type="Proteomes" id="UP000306145"/>
    </source>
</evidence>
<keyword evidence="2" id="KW-0349">Heme</keyword>
<dbReference type="InterPro" id="IPR036396">
    <property type="entry name" value="Cyt_P450_sf"/>
</dbReference>
<dbReference type="InterPro" id="IPR001128">
    <property type="entry name" value="Cyt_P450"/>
</dbReference>
<dbReference type="OrthoDB" id="4156795at2"/>
<dbReference type="CDD" id="cd11033">
    <property type="entry name" value="CYP142-like"/>
    <property type="match status" value="1"/>
</dbReference>
<dbReference type="FunFam" id="1.10.630.10:FF:000018">
    <property type="entry name" value="Cytochrome P450 monooxygenase"/>
    <property type="match status" value="1"/>
</dbReference>
<dbReference type="InterPro" id="IPR002397">
    <property type="entry name" value="Cyt_P450_B"/>
</dbReference>
<evidence type="ECO:0000256" key="6">
    <source>
        <dbReference type="ARBA" id="ARBA00023004"/>
    </source>
</evidence>
<keyword evidence="3" id="KW-0479">Metal-binding</keyword>
<name>A0A5C4QS91_9ACTN</name>
<evidence type="ECO:0000256" key="2">
    <source>
        <dbReference type="ARBA" id="ARBA00022617"/>
    </source>
</evidence>
<keyword evidence="4" id="KW-0521">NADP</keyword>
<keyword evidence="6" id="KW-0408">Iron</keyword>
<keyword evidence="5" id="KW-0560">Oxidoreductase</keyword>
<dbReference type="GO" id="GO:0017000">
    <property type="term" value="P:antibiotic biosynthetic process"/>
    <property type="evidence" value="ECO:0007669"/>
    <property type="project" value="UniProtKB-KW"/>
</dbReference>
<comment type="similarity">
    <text evidence="1">Belongs to the cytochrome P450 family.</text>
</comment>
<dbReference type="RefSeq" id="WP_139584361.1">
    <property type="nucleotide sequence ID" value="NZ_VDFY01000138.1"/>
</dbReference>
<dbReference type="GO" id="GO:0008395">
    <property type="term" value="F:steroid hydroxylase activity"/>
    <property type="evidence" value="ECO:0007669"/>
    <property type="project" value="TreeGrafter"/>
</dbReference>
<gene>
    <name evidence="10" type="ORF">FHG89_11470</name>
</gene>
<comment type="pathway">
    <text evidence="9">Antibiotic biosynthesis; mycinamicin biosynthesis.</text>
</comment>
<evidence type="ECO:0000256" key="9">
    <source>
        <dbReference type="ARBA" id="ARBA00060683"/>
    </source>
</evidence>
<dbReference type="EMBL" id="VDFY01000138">
    <property type="protein sequence ID" value="TNH29621.1"/>
    <property type="molecule type" value="Genomic_DNA"/>
</dbReference>
<keyword evidence="11" id="KW-1185">Reference proteome</keyword>
<evidence type="ECO:0000256" key="3">
    <source>
        <dbReference type="ARBA" id="ARBA00022723"/>
    </source>
</evidence>
<evidence type="ECO:0000256" key="7">
    <source>
        <dbReference type="ARBA" id="ARBA00023033"/>
    </source>
</evidence>
<evidence type="ECO:0000313" key="10">
    <source>
        <dbReference type="EMBL" id="TNH29621.1"/>
    </source>
</evidence>
<dbReference type="Pfam" id="PF00067">
    <property type="entry name" value="p450"/>
    <property type="match status" value="1"/>
</dbReference>
<dbReference type="GO" id="GO:0005506">
    <property type="term" value="F:iron ion binding"/>
    <property type="evidence" value="ECO:0007669"/>
    <property type="project" value="InterPro"/>
</dbReference>
<dbReference type="GO" id="GO:0020037">
    <property type="term" value="F:heme binding"/>
    <property type="evidence" value="ECO:0007669"/>
    <property type="project" value="InterPro"/>
</dbReference>
<comment type="caution">
    <text evidence="10">The sequence shown here is derived from an EMBL/GenBank/DDBJ whole genome shotgun (WGS) entry which is preliminary data.</text>
</comment>
<reference evidence="10 11" key="1">
    <citation type="submission" date="2019-06" db="EMBL/GenBank/DDBJ databases">
        <title>Micromonospora ordensis sp. nov., isolated from deep marine sediment.</title>
        <authorList>
            <person name="Veyisoglu A."/>
            <person name="Carro L."/>
            <person name="Klenk H.-P."/>
            <person name="Sahin N."/>
        </authorList>
    </citation>
    <scope>NUCLEOTIDE SEQUENCE [LARGE SCALE GENOMIC DNA]</scope>
    <source>
        <strain evidence="10 11">S2509</strain>
    </source>
</reference>
<dbReference type="GO" id="GO:0006707">
    <property type="term" value="P:cholesterol catabolic process"/>
    <property type="evidence" value="ECO:0007669"/>
    <property type="project" value="TreeGrafter"/>
</dbReference>
<protein>
    <submittedName>
        <fullName evidence="10">Cytochrome P450</fullName>
    </submittedName>
</protein>
<organism evidence="10 11">
    <name type="scientific">Micromonospora orduensis</name>
    <dbReference type="NCBI Taxonomy" id="1420891"/>
    <lineage>
        <taxon>Bacteria</taxon>
        <taxon>Bacillati</taxon>
        <taxon>Actinomycetota</taxon>
        <taxon>Actinomycetes</taxon>
        <taxon>Micromonosporales</taxon>
        <taxon>Micromonosporaceae</taxon>
        <taxon>Micromonospora</taxon>
    </lineage>
</organism>
<dbReference type="Gene3D" id="1.10.630.10">
    <property type="entry name" value="Cytochrome P450"/>
    <property type="match status" value="1"/>
</dbReference>
<proteinExistence type="inferred from homology"/>
<dbReference type="GO" id="GO:0036199">
    <property type="term" value="F:cholest-4-en-3-one 26-monooxygenase activity"/>
    <property type="evidence" value="ECO:0007669"/>
    <property type="project" value="TreeGrafter"/>
</dbReference>
<evidence type="ECO:0000256" key="1">
    <source>
        <dbReference type="ARBA" id="ARBA00010617"/>
    </source>
</evidence>
<dbReference type="PANTHER" id="PTHR46696:SF4">
    <property type="entry name" value="BIOTIN BIOSYNTHESIS CYTOCHROME P450"/>
    <property type="match status" value="1"/>
</dbReference>
<keyword evidence="7" id="KW-0503">Monooxygenase</keyword>
<accession>A0A5C4QS91</accession>
<keyword evidence="8" id="KW-0045">Antibiotic biosynthesis</keyword>
<evidence type="ECO:0000256" key="4">
    <source>
        <dbReference type="ARBA" id="ARBA00022857"/>
    </source>
</evidence>
<dbReference type="PRINTS" id="PR00359">
    <property type="entry name" value="BP450"/>
</dbReference>
<evidence type="ECO:0000256" key="5">
    <source>
        <dbReference type="ARBA" id="ARBA00023002"/>
    </source>
</evidence>
<dbReference type="PANTHER" id="PTHR46696">
    <property type="entry name" value="P450, PUTATIVE (EUROFUNG)-RELATED"/>
    <property type="match status" value="1"/>
</dbReference>
<dbReference type="AlphaFoldDB" id="A0A5C4QS91"/>
<dbReference type="SUPFAM" id="SSF48264">
    <property type="entry name" value="Cytochrome P450"/>
    <property type="match status" value="1"/>
</dbReference>